<keyword evidence="2" id="KW-0812">Transmembrane</keyword>
<organism evidence="3 4">
    <name type="scientific">Synchytrium endobioticum</name>
    <dbReference type="NCBI Taxonomy" id="286115"/>
    <lineage>
        <taxon>Eukaryota</taxon>
        <taxon>Fungi</taxon>
        <taxon>Fungi incertae sedis</taxon>
        <taxon>Chytridiomycota</taxon>
        <taxon>Chytridiomycota incertae sedis</taxon>
        <taxon>Chytridiomycetes</taxon>
        <taxon>Synchytriales</taxon>
        <taxon>Synchytriaceae</taxon>
        <taxon>Synchytrium</taxon>
    </lineage>
</organism>
<dbReference type="AlphaFoldDB" id="A0A507DS10"/>
<evidence type="ECO:0000313" key="4">
    <source>
        <dbReference type="Proteomes" id="UP000317494"/>
    </source>
</evidence>
<protein>
    <submittedName>
        <fullName evidence="3">Uncharacterized protein</fullName>
    </submittedName>
</protein>
<gene>
    <name evidence="3" type="ORF">SeMB42_g00219</name>
</gene>
<sequence>MLNNRSKEYGVVHKRRGYLPLVEHANNIDMLVYIFILLLLISGTSAACCASTSSLMVSPYRYWVNVTISSPASTTFQIQFPYTYTILQYVTHTGSSAPCKRTDTANGILTCSNSRDVRFSVDTTGNMGDPAFDISTPGDGSCTIATSCPDYAAQTSIPTSYTPVDTDDEESAPSLSPTWITVIVVCLLAILAFGVSLWLRRRGTSPHDGANHANSRSSSNIFAPFKKFGQKITGKINESAIVDNGSEMHGSKEDAASQLKEATSMTVGANQPPQVSAAKTPQQSTPIRSATNTQARRVKLSKALYLAMQESEHQPVGNNQYGGNPLTFNMQGVNISPDRPAAQHRSGPVTPRSGPIYRSYGEAVRGT</sequence>
<feature type="region of interest" description="Disordered" evidence="1">
    <location>
        <begin position="244"/>
        <end position="294"/>
    </location>
</feature>
<evidence type="ECO:0000313" key="3">
    <source>
        <dbReference type="EMBL" id="TPX54529.1"/>
    </source>
</evidence>
<feature type="transmembrane region" description="Helical" evidence="2">
    <location>
        <begin position="30"/>
        <end position="50"/>
    </location>
</feature>
<dbReference type="VEuPathDB" id="FungiDB:SeMB42_g00219"/>
<keyword evidence="4" id="KW-1185">Reference proteome</keyword>
<accession>A0A507DS10</accession>
<feature type="compositionally biased region" description="Polar residues" evidence="1">
    <location>
        <begin position="260"/>
        <end position="294"/>
    </location>
</feature>
<evidence type="ECO:0000256" key="1">
    <source>
        <dbReference type="SAM" id="MobiDB-lite"/>
    </source>
</evidence>
<feature type="transmembrane region" description="Helical" evidence="2">
    <location>
        <begin position="179"/>
        <end position="199"/>
    </location>
</feature>
<comment type="caution">
    <text evidence="3">The sequence shown here is derived from an EMBL/GenBank/DDBJ whole genome shotgun (WGS) entry which is preliminary data.</text>
</comment>
<feature type="region of interest" description="Disordered" evidence="1">
    <location>
        <begin position="338"/>
        <end position="367"/>
    </location>
</feature>
<name>A0A507DS10_9FUNG</name>
<keyword evidence="2" id="KW-1133">Transmembrane helix</keyword>
<dbReference type="EMBL" id="QEAN01000004">
    <property type="protein sequence ID" value="TPX54529.1"/>
    <property type="molecule type" value="Genomic_DNA"/>
</dbReference>
<evidence type="ECO:0000256" key="2">
    <source>
        <dbReference type="SAM" id="Phobius"/>
    </source>
</evidence>
<dbReference type="Proteomes" id="UP000317494">
    <property type="component" value="Unassembled WGS sequence"/>
</dbReference>
<reference evidence="3 4" key="1">
    <citation type="journal article" date="2019" name="Sci. Rep.">
        <title>Comparative genomics of chytrid fungi reveal insights into the obligate biotrophic and pathogenic lifestyle of Synchytrium endobioticum.</title>
        <authorList>
            <person name="van de Vossenberg B.T.L.H."/>
            <person name="Warris S."/>
            <person name="Nguyen H.D.T."/>
            <person name="van Gent-Pelzer M.P.E."/>
            <person name="Joly D.L."/>
            <person name="van de Geest H.C."/>
            <person name="Bonants P.J.M."/>
            <person name="Smith D.S."/>
            <person name="Levesque C.A."/>
            <person name="van der Lee T.A.J."/>
        </authorList>
    </citation>
    <scope>NUCLEOTIDE SEQUENCE [LARGE SCALE GENOMIC DNA]</scope>
    <source>
        <strain evidence="3 4">MB42</strain>
    </source>
</reference>
<keyword evidence="2" id="KW-0472">Membrane</keyword>
<proteinExistence type="predicted"/>